<name>A0ABD5E3U7_9ACTN</name>
<proteinExistence type="predicted"/>
<evidence type="ECO:0000259" key="3">
    <source>
        <dbReference type="Pfam" id="PF03888"/>
    </source>
</evidence>
<dbReference type="Pfam" id="PF03888">
    <property type="entry name" value="MucB_RseB"/>
    <property type="match status" value="1"/>
</dbReference>
<dbReference type="EMBL" id="JAVRER010000008">
    <property type="protein sequence ID" value="MDT0415277.1"/>
    <property type="molecule type" value="Genomic_DNA"/>
</dbReference>
<dbReference type="RefSeq" id="WP_093852938.1">
    <property type="nucleotide sequence ID" value="NZ_JAVRER010000008.1"/>
</dbReference>
<dbReference type="InterPro" id="IPR052944">
    <property type="entry name" value="Sporulation_related"/>
</dbReference>
<sequence>MATEVARMTAQPEDGQRESNRPEDTPYRAARRKAARYAVPAAVVGVTALTVGLVPALADSGDPDLPELTAHQLVAKLAGAHEEHFSGTVRVSTDLGLPGLDSGAFGGLGGPARSGGGDADPQSRLTELASGTHTLRLAADGPERQRLSILEDAAEYSVIRDGARAWAYDSASDKAVRLDVPVSEHAERSPYTAPTPQELADRALEAVDAHTTVRVDGTARVAGRDAYQLVIEPKQSGSTVKAVRILVDARTGTPLRAALTARDGGKPVVEAGFTKVSFTAPAAKTFSFTPPKGTEVTEPKREAPADRAAGPDAGALKDLLGGSRTYGEGWTTVARLDLPAGAGGFASQKAGGGQAGQLVDSLAKEVKGSFGTGRLFSTRLVNVLLTDDGHVYAGAVTKDTLVKAAESRK</sequence>
<dbReference type="PANTHER" id="PTHR37507:SF2">
    <property type="entry name" value="SPORULATION PROTEIN YDCC"/>
    <property type="match status" value="1"/>
</dbReference>
<dbReference type="InterPro" id="IPR029046">
    <property type="entry name" value="LolA/LolB/LppX"/>
</dbReference>
<keyword evidence="2" id="KW-1133">Transmembrane helix</keyword>
<feature type="domain" description="MucB/RseB N-terminal" evidence="3">
    <location>
        <begin position="135"/>
        <end position="281"/>
    </location>
</feature>
<dbReference type="SUPFAM" id="SSF89392">
    <property type="entry name" value="Prokaryotic lipoproteins and lipoprotein localization factors"/>
    <property type="match status" value="1"/>
</dbReference>
<evidence type="ECO:0000256" key="1">
    <source>
        <dbReference type="SAM" id="MobiDB-lite"/>
    </source>
</evidence>
<comment type="caution">
    <text evidence="4">The sequence shown here is derived from an EMBL/GenBank/DDBJ whole genome shotgun (WGS) entry which is preliminary data.</text>
</comment>
<organism evidence="4 5">
    <name type="scientific">Streptomyces evansiae</name>
    <dbReference type="NCBI Taxonomy" id="3075535"/>
    <lineage>
        <taxon>Bacteria</taxon>
        <taxon>Bacillati</taxon>
        <taxon>Actinomycetota</taxon>
        <taxon>Actinomycetes</taxon>
        <taxon>Kitasatosporales</taxon>
        <taxon>Streptomycetaceae</taxon>
        <taxon>Streptomyces</taxon>
    </lineage>
</organism>
<dbReference type="Proteomes" id="UP001183607">
    <property type="component" value="Unassembled WGS sequence"/>
</dbReference>
<dbReference type="Gene3D" id="2.50.20.10">
    <property type="entry name" value="Lipoprotein localisation LolA/LolB/LppX"/>
    <property type="match status" value="1"/>
</dbReference>
<reference evidence="5" key="1">
    <citation type="submission" date="2023-07" db="EMBL/GenBank/DDBJ databases">
        <title>30 novel species of actinomycetes from the DSMZ collection.</title>
        <authorList>
            <person name="Nouioui I."/>
        </authorList>
    </citation>
    <scope>NUCLEOTIDE SEQUENCE [LARGE SCALE GENOMIC DNA]</scope>
    <source>
        <strain evidence="5">DSM 41982</strain>
    </source>
</reference>
<gene>
    <name evidence="4" type="ORF">RM574_07190</name>
</gene>
<feature type="region of interest" description="Disordered" evidence="1">
    <location>
        <begin position="1"/>
        <end position="31"/>
    </location>
</feature>
<dbReference type="InterPro" id="IPR033434">
    <property type="entry name" value="MucB/RseB_N"/>
</dbReference>
<accession>A0ABD5E3U7</accession>
<feature type="region of interest" description="Disordered" evidence="1">
    <location>
        <begin position="289"/>
        <end position="314"/>
    </location>
</feature>
<evidence type="ECO:0000313" key="4">
    <source>
        <dbReference type="EMBL" id="MDT0415277.1"/>
    </source>
</evidence>
<evidence type="ECO:0000256" key="2">
    <source>
        <dbReference type="SAM" id="Phobius"/>
    </source>
</evidence>
<keyword evidence="2" id="KW-0812">Transmembrane</keyword>
<feature type="compositionally biased region" description="Basic and acidic residues" evidence="1">
    <location>
        <begin position="14"/>
        <end position="26"/>
    </location>
</feature>
<evidence type="ECO:0000313" key="5">
    <source>
        <dbReference type="Proteomes" id="UP001183607"/>
    </source>
</evidence>
<protein>
    <submittedName>
        <fullName evidence="4">Sigma-E factor regulatory protein RseB domain-containing protein</fullName>
    </submittedName>
</protein>
<keyword evidence="2" id="KW-0472">Membrane</keyword>
<feature type="transmembrane region" description="Helical" evidence="2">
    <location>
        <begin position="37"/>
        <end position="58"/>
    </location>
</feature>
<dbReference type="PANTHER" id="PTHR37507">
    <property type="entry name" value="SPORULATION PROTEIN YDCC"/>
    <property type="match status" value="1"/>
</dbReference>
<feature type="compositionally biased region" description="Basic and acidic residues" evidence="1">
    <location>
        <begin position="295"/>
        <end position="305"/>
    </location>
</feature>
<dbReference type="AlphaFoldDB" id="A0ABD5E3U7"/>